<dbReference type="AlphaFoldDB" id="A0A8S3RXW4"/>
<comment type="caution">
    <text evidence="1">The sequence shown here is derived from an EMBL/GenBank/DDBJ whole genome shotgun (WGS) entry which is preliminary data.</text>
</comment>
<organism evidence="1 2">
    <name type="scientific">Mytilus edulis</name>
    <name type="common">Blue mussel</name>
    <dbReference type="NCBI Taxonomy" id="6550"/>
    <lineage>
        <taxon>Eukaryota</taxon>
        <taxon>Metazoa</taxon>
        <taxon>Spiralia</taxon>
        <taxon>Lophotrochozoa</taxon>
        <taxon>Mollusca</taxon>
        <taxon>Bivalvia</taxon>
        <taxon>Autobranchia</taxon>
        <taxon>Pteriomorphia</taxon>
        <taxon>Mytilida</taxon>
        <taxon>Mytiloidea</taxon>
        <taxon>Mytilidae</taxon>
        <taxon>Mytilinae</taxon>
        <taxon>Mytilus</taxon>
    </lineage>
</organism>
<keyword evidence="2" id="KW-1185">Reference proteome</keyword>
<dbReference type="OrthoDB" id="6063671at2759"/>
<accession>A0A8S3RXW4</accession>
<protein>
    <submittedName>
        <fullName evidence="1">Uncharacterized protein</fullName>
    </submittedName>
</protein>
<proteinExistence type="predicted"/>
<dbReference type="PANTHER" id="PTHR46579:SF1">
    <property type="entry name" value="F5_8 TYPE C DOMAIN-CONTAINING PROTEIN"/>
    <property type="match status" value="1"/>
</dbReference>
<sequence>MNKSNLESLLTTKDNVHNTMTEYEMKENFVIHDIVDGISYRELNKPGAFLSYRYAFSGIFNTDGIPLFSSTKEKLWPIFIAINEFPVSQRFCRENLILAGIWQGKGNPPFFQYISAFGQEMSKLYFDGFTLDNEDKILVKFGVLAGTLDLQAKGYVANMTMHNGAFGCITCEEEGRTVRQGKGTARCYPFRSEDEQKPIRAHMTFVNESLTANHQNRIKGICGPSGLIAMPWYDIIVGTVPDYMHGTLLGVTKHLLQKFLSPKNSNKPFFVGKNIQAISKRMTSIKPPDFVERVPRDLEKNYQNFKATELQAWLLYYSLPCLHGFLPDVYLKHLALLSEGIYILLSDNITSQDLQKAKENLSKFYKDFAILYGEGSSGLNVHNIGQHLVFYVQHWGPIFAWSCFGFEDANANILSFAHGTKDVTKQILGMKEAHMIVHSTSISPDTACGAFFKNMNKRFSKKWKHTQEMNNCSIAGAVKPFVLPNYSTSEFVNTFCNSTDISLLRSALRVEVNNEKYYGKDYTKMKTKVSYVALCEGGNIVEIQSFILNTVTNHVYALVLRLDISQQTFLYVAEGHHIMCVEKTNDVVILGVNKLKEKLFYMEVGNKKYVARVPNVHGRGVLK</sequence>
<dbReference type="PANTHER" id="PTHR46579">
    <property type="entry name" value="F5/8 TYPE C DOMAIN-CONTAINING PROTEIN-RELATED"/>
    <property type="match status" value="1"/>
</dbReference>
<evidence type="ECO:0000313" key="1">
    <source>
        <dbReference type="EMBL" id="CAG2213138.1"/>
    </source>
</evidence>
<evidence type="ECO:0000313" key="2">
    <source>
        <dbReference type="Proteomes" id="UP000683360"/>
    </source>
</evidence>
<reference evidence="1" key="1">
    <citation type="submission" date="2021-03" db="EMBL/GenBank/DDBJ databases">
        <authorList>
            <person name="Bekaert M."/>
        </authorList>
    </citation>
    <scope>NUCLEOTIDE SEQUENCE</scope>
</reference>
<dbReference type="EMBL" id="CAJPWZ010001334">
    <property type="protein sequence ID" value="CAG2213138.1"/>
    <property type="molecule type" value="Genomic_DNA"/>
</dbReference>
<dbReference type="Proteomes" id="UP000683360">
    <property type="component" value="Unassembled WGS sequence"/>
</dbReference>
<gene>
    <name evidence="1" type="ORF">MEDL_27069</name>
</gene>
<name>A0A8S3RXW4_MYTED</name>